<sequence>MQTNKLMIFTVLLLLMGCIGQSEEVQVLSTSPDDYDLYLYTNPDQEEKAENYMTALLNWKLEHQDHNRLQFKQTTTDSHNVEDIEGASLPMLVVKKEGRTITRLSGIETENRISSTLEEALVLSGT</sequence>
<accession>A0ABS3DSL5</accession>
<dbReference type="RefSeq" id="WP_027954057.1">
    <property type="nucleotide sequence ID" value="NZ_JAEKJY010000001.1"/>
</dbReference>
<dbReference type="PROSITE" id="PS51257">
    <property type="entry name" value="PROKAR_LIPOPROTEIN"/>
    <property type="match status" value="1"/>
</dbReference>
<organism evidence="1 2">
    <name type="scientific">Halobacillus kuroshimensis</name>
    <dbReference type="NCBI Taxonomy" id="302481"/>
    <lineage>
        <taxon>Bacteria</taxon>
        <taxon>Bacillati</taxon>
        <taxon>Bacillota</taxon>
        <taxon>Bacilli</taxon>
        <taxon>Bacillales</taxon>
        <taxon>Bacillaceae</taxon>
        <taxon>Halobacillus</taxon>
    </lineage>
</organism>
<protein>
    <recommendedName>
        <fullName evidence="3">Small peptidoglycan-associated lipoprotein</fullName>
    </recommendedName>
</protein>
<name>A0ABS3DSL5_9BACI</name>
<evidence type="ECO:0000313" key="2">
    <source>
        <dbReference type="Proteomes" id="UP000663970"/>
    </source>
</evidence>
<reference evidence="1 2" key="1">
    <citation type="submission" date="2020-12" db="EMBL/GenBank/DDBJ databases">
        <title>Oil enriched cultivation method for isolating marine PHA-producing bacteria.</title>
        <authorList>
            <person name="Zheng W."/>
            <person name="Yu S."/>
            <person name="Huang Y."/>
        </authorList>
    </citation>
    <scope>NUCLEOTIDE SEQUENCE [LARGE SCALE GENOMIC DNA]</scope>
    <source>
        <strain evidence="1 2">SY-2-6</strain>
    </source>
</reference>
<evidence type="ECO:0000313" key="1">
    <source>
        <dbReference type="EMBL" id="MBN8234292.1"/>
    </source>
</evidence>
<gene>
    <name evidence="1" type="ORF">JF544_03490</name>
</gene>
<keyword evidence="2" id="KW-1185">Reference proteome</keyword>
<proteinExistence type="predicted"/>
<comment type="caution">
    <text evidence="1">The sequence shown here is derived from an EMBL/GenBank/DDBJ whole genome shotgun (WGS) entry which is preliminary data.</text>
</comment>
<evidence type="ECO:0008006" key="3">
    <source>
        <dbReference type="Google" id="ProtNLM"/>
    </source>
</evidence>
<dbReference type="Proteomes" id="UP000663970">
    <property type="component" value="Unassembled WGS sequence"/>
</dbReference>
<dbReference type="EMBL" id="JAEKJY010000001">
    <property type="protein sequence ID" value="MBN8234292.1"/>
    <property type="molecule type" value="Genomic_DNA"/>
</dbReference>